<feature type="domain" description="Glycosyl transferase family 1" evidence="1">
    <location>
        <begin position="194"/>
        <end position="299"/>
    </location>
</feature>
<feature type="domain" description="Glycosyltransferase subfamily 4-like N-terminal" evidence="2">
    <location>
        <begin position="14"/>
        <end position="174"/>
    </location>
</feature>
<keyword evidence="4" id="KW-1185">Reference proteome</keyword>
<dbReference type="STRING" id="1298598.JCM21714_4428"/>
<dbReference type="Proteomes" id="UP000019102">
    <property type="component" value="Unassembled WGS sequence"/>
</dbReference>
<protein>
    <submittedName>
        <fullName evidence="3">Glycosyltransferase</fullName>
    </submittedName>
</protein>
<dbReference type="Pfam" id="PF13439">
    <property type="entry name" value="Glyco_transf_4"/>
    <property type="match status" value="1"/>
</dbReference>
<dbReference type="RefSeq" id="WP_035726004.1">
    <property type="nucleotide sequence ID" value="NZ_BAVS01000044.1"/>
</dbReference>
<dbReference type="OrthoDB" id="9787617at2"/>
<name>W4VQS1_9BACI</name>
<dbReference type="eggNOG" id="COG0438">
    <property type="taxonomic scope" value="Bacteria"/>
</dbReference>
<dbReference type="InterPro" id="IPR001296">
    <property type="entry name" value="Glyco_trans_1"/>
</dbReference>
<dbReference type="Gene3D" id="3.40.50.2000">
    <property type="entry name" value="Glycogen Phosphorylase B"/>
    <property type="match status" value="2"/>
</dbReference>
<evidence type="ECO:0000259" key="1">
    <source>
        <dbReference type="Pfam" id="PF00534"/>
    </source>
</evidence>
<dbReference type="PANTHER" id="PTHR12526:SF630">
    <property type="entry name" value="GLYCOSYLTRANSFERASE"/>
    <property type="match status" value="1"/>
</dbReference>
<dbReference type="InterPro" id="IPR028098">
    <property type="entry name" value="Glyco_trans_4-like_N"/>
</dbReference>
<reference evidence="3 4" key="1">
    <citation type="journal article" date="2014" name="Genome Announc.">
        <title>Draft Genome Sequence of the Boron-Tolerant and Moderately Halotolerant Bacterium Gracilibacillus boraciitolerans JCM 21714T.</title>
        <authorList>
            <person name="Ahmed I."/>
            <person name="Oshima K."/>
            <person name="Suda W."/>
            <person name="Kitamura K."/>
            <person name="Iida T."/>
            <person name="Ohmori Y."/>
            <person name="Fujiwara T."/>
            <person name="Hattori M."/>
            <person name="Ohkuma M."/>
        </authorList>
    </citation>
    <scope>NUCLEOTIDE SEQUENCE [LARGE SCALE GENOMIC DNA]</scope>
    <source>
        <strain evidence="3 4">JCM 21714</strain>
    </source>
</reference>
<comment type="caution">
    <text evidence="3">The sequence shown here is derived from an EMBL/GenBank/DDBJ whole genome shotgun (WGS) entry which is preliminary data.</text>
</comment>
<dbReference type="GO" id="GO:0016757">
    <property type="term" value="F:glycosyltransferase activity"/>
    <property type="evidence" value="ECO:0007669"/>
    <property type="project" value="InterPro"/>
</dbReference>
<dbReference type="Pfam" id="PF00534">
    <property type="entry name" value="Glycos_transf_1"/>
    <property type="match status" value="1"/>
</dbReference>
<organism evidence="3 4">
    <name type="scientific">Gracilibacillus boraciitolerans JCM 21714</name>
    <dbReference type="NCBI Taxonomy" id="1298598"/>
    <lineage>
        <taxon>Bacteria</taxon>
        <taxon>Bacillati</taxon>
        <taxon>Bacillota</taxon>
        <taxon>Bacilli</taxon>
        <taxon>Bacillales</taxon>
        <taxon>Bacillaceae</taxon>
        <taxon>Gracilibacillus</taxon>
    </lineage>
</organism>
<accession>W4VQS1</accession>
<sequence>MRKIAFIMPKLGGGGAERVVSTIIRHIDKSKFTVHLILVQEQGDYLQNLPKDIKVTVLPISKVRYAAPSLIKEIRKIQPDIIFSSIRGMSILIGLIKPLIPKKTKIVFREMNTPSESLKYTRNRWLLKLVYKSIYKRADKILCQSHYMKGGDFVNTFGYKEEKLVQIYNPVDVNFISKMAKNTTSPFPKDQFTRNVVSIGRLSNQKWYEQLIESLVIAKKKGLAVKVWVLGGEGPLKNELISYASKLSVNDLIEFVGRKQNPYIWMHHADLFILHSRYEGLPNVLLEAICCGCPPYCYKSSRRNKRNNGYCWVK</sequence>
<dbReference type="AlphaFoldDB" id="W4VQS1"/>
<evidence type="ECO:0000313" key="4">
    <source>
        <dbReference type="Proteomes" id="UP000019102"/>
    </source>
</evidence>
<dbReference type="EMBL" id="BAVS01000044">
    <property type="protein sequence ID" value="GAE95214.1"/>
    <property type="molecule type" value="Genomic_DNA"/>
</dbReference>
<keyword evidence="3" id="KW-0808">Transferase</keyword>
<dbReference type="PANTHER" id="PTHR12526">
    <property type="entry name" value="GLYCOSYLTRANSFERASE"/>
    <property type="match status" value="1"/>
</dbReference>
<evidence type="ECO:0000259" key="2">
    <source>
        <dbReference type="Pfam" id="PF13439"/>
    </source>
</evidence>
<dbReference type="CDD" id="cd03811">
    <property type="entry name" value="GT4_GT28_WabH-like"/>
    <property type="match status" value="1"/>
</dbReference>
<gene>
    <name evidence="3" type="ORF">JCM21714_4428</name>
</gene>
<proteinExistence type="predicted"/>
<dbReference type="SUPFAM" id="SSF53756">
    <property type="entry name" value="UDP-Glycosyltransferase/glycogen phosphorylase"/>
    <property type="match status" value="1"/>
</dbReference>
<evidence type="ECO:0000313" key="3">
    <source>
        <dbReference type="EMBL" id="GAE95214.1"/>
    </source>
</evidence>